<protein>
    <submittedName>
        <fullName evidence="4">Uncharacterized protein</fullName>
    </submittedName>
</protein>
<keyword evidence="2" id="KW-1133">Transmembrane helix</keyword>
<feature type="transmembrane region" description="Helical" evidence="2">
    <location>
        <begin position="422"/>
        <end position="443"/>
    </location>
</feature>
<feature type="transmembrane region" description="Helical" evidence="2">
    <location>
        <begin position="226"/>
        <end position="246"/>
    </location>
</feature>
<evidence type="ECO:0000256" key="1">
    <source>
        <dbReference type="SAM" id="MobiDB-lite"/>
    </source>
</evidence>
<dbReference type="InterPro" id="IPR025333">
    <property type="entry name" value="DUF4239"/>
</dbReference>
<feature type="chain" id="PRO_5030683901" evidence="3">
    <location>
        <begin position="25"/>
        <end position="474"/>
    </location>
</feature>
<evidence type="ECO:0000256" key="3">
    <source>
        <dbReference type="SAM" id="SignalP"/>
    </source>
</evidence>
<keyword evidence="2" id="KW-0472">Membrane</keyword>
<dbReference type="Pfam" id="PF14023">
    <property type="entry name" value="Bestrophin-like"/>
    <property type="match status" value="1"/>
</dbReference>
<evidence type="ECO:0000256" key="2">
    <source>
        <dbReference type="SAM" id="Phobius"/>
    </source>
</evidence>
<proteinExistence type="predicted"/>
<dbReference type="EMBL" id="HBIZ01007894">
    <property type="protein sequence ID" value="CAE0751973.1"/>
    <property type="molecule type" value="Transcribed_RNA"/>
</dbReference>
<sequence length="474" mass="51883">MTYTRVLANALWLLAATLIPSGEAGAQASLPSSPSGKTLMCSSPRTATHASHRYALTELPLSLRAEEHKQVPCTRSKTMSRSSSTAYRRNVLGARQSCGRLCVLSPGACFQLLRCLPRPARTAPLRMDEASPATGGHGKRDMERLGATVRKYTAHASCSERLRNIDVLQLSVVFAPLVLPALAFFNFENAVTDFHVMLDILSNDNWVQVDGGISKAASLTPVMNGIVLPSVSVALSTLTAITVSSLRVRQLELRKHLNTEASLLRSLHSATETLLPRAHCGTDGTRALLLLQQYVNRVLSECAPGADLQELALGAANSELDGLTRLFHRARQMRAARKSDEKGDEYAAWVEPRFYATTEVFPQIYLRDIEQVRSKRLATLQTTFPPEHWLGMTTLGAFILVAFLLAADQDLLRFLAPLQLRLLFAVLVGTLVGIACVCADLNAPFRGAFRISRVADQFGSIRAEIEQNLHRDDG</sequence>
<feature type="transmembrane region" description="Helical" evidence="2">
    <location>
        <begin position="389"/>
        <end position="407"/>
    </location>
</feature>
<evidence type="ECO:0000313" key="4">
    <source>
        <dbReference type="EMBL" id="CAE0751973.1"/>
    </source>
</evidence>
<organism evidence="4">
    <name type="scientific">Chrysotila carterae</name>
    <name type="common">Marine alga</name>
    <name type="synonym">Syracosphaera carterae</name>
    <dbReference type="NCBI Taxonomy" id="13221"/>
    <lineage>
        <taxon>Eukaryota</taxon>
        <taxon>Haptista</taxon>
        <taxon>Haptophyta</taxon>
        <taxon>Prymnesiophyceae</taxon>
        <taxon>Isochrysidales</taxon>
        <taxon>Isochrysidaceae</taxon>
        <taxon>Chrysotila</taxon>
    </lineage>
</organism>
<keyword evidence="2" id="KW-0812">Transmembrane</keyword>
<accession>A0A7S4B3N4</accession>
<reference evidence="4" key="1">
    <citation type="submission" date="2021-01" db="EMBL/GenBank/DDBJ databases">
        <authorList>
            <person name="Corre E."/>
            <person name="Pelletier E."/>
            <person name="Niang G."/>
            <person name="Scheremetjew M."/>
            <person name="Finn R."/>
            <person name="Kale V."/>
            <person name="Holt S."/>
            <person name="Cochrane G."/>
            <person name="Meng A."/>
            <person name="Brown T."/>
            <person name="Cohen L."/>
        </authorList>
    </citation>
    <scope>NUCLEOTIDE SEQUENCE</scope>
    <source>
        <strain evidence="4">CCMP645</strain>
    </source>
</reference>
<feature type="signal peptide" evidence="3">
    <location>
        <begin position="1"/>
        <end position="24"/>
    </location>
</feature>
<feature type="region of interest" description="Disordered" evidence="1">
    <location>
        <begin position="25"/>
        <end position="44"/>
    </location>
</feature>
<gene>
    <name evidence="4" type="ORF">PCAR00345_LOCUS4558</name>
</gene>
<feature type="compositionally biased region" description="Polar residues" evidence="1">
    <location>
        <begin position="29"/>
        <end position="44"/>
    </location>
</feature>
<name>A0A7S4B3N4_CHRCT</name>
<dbReference type="AlphaFoldDB" id="A0A7S4B3N4"/>
<keyword evidence="3" id="KW-0732">Signal</keyword>